<proteinExistence type="predicted"/>
<dbReference type="GO" id="GO:0016491">
    <property type="term" value="F:oxidoreductase activity"/>
    <property type="evidence" value="ECO:0007669"/>
    <property type="project" value="InterPro"/>
</dbReference>
<name>A0A523QH23_UNCAE</name>
<dbReference type="PANTHER" id="PTHR42783">
    <property type="entry name" value="GLUTAMATE SYNTHASE [NADPH] SMALL CHAIN"/>
    <property type="match status" value="1"/>
</dbReference>
<dbReference type="PANTHER" id="PTHR42783:SF3">
    <property type="entry name" value="GLUTAMATE SYNTHASE [NADPH] SMALL CHAIN-RELATED"/>
    <property type="match status" value="1"/>
</dbReference>
<reference evidence="3 4" key="1">
    <citation type="submission" date="2019-03" db="EMBL/GenBank/DDBJ databases">
        <title>Metabolic potential of uncultured bacteria and archaea associated with petroleum seepage in deep-sea sediments.</title>
        <authorList>
            <person name="Dong X."/>
            <person name="Hubert C."/>
        </authorList>
    </citation>
    <scope>NUCLEOTIDE SEQUENCE [LARGE SCALE GENOMIC DNA]</scope>
    <source>
        <strain evidence="3">E44_bin92</strain>
    </source>
</reference>
<gene>
    <name evidence="3" type="ORF">E3J95_06015</name>
</gene>
<dbReference type="EMBL" id="SOKU01000293">
    <property type="protein sequence ID" value="TES84768.1"/>
    <property type="molecule type" value="Genomic_DNA"/>
</dbReference>
<evidence type="ECO:0000259" key="2">
    <source>
        <dbReference type="Pfam" id="PF14691"/>
    </source>
</evidence>
<dbReference type="InterPro" id="IPR036188">
    <property type="entry name" value="FAD/NAD-bd_sf"/>
</dbReference>
<accession>A0A523QH23</accession>
<feature type="domain" description="Dihydroprymidine dehydrogenase" evidence="2">
    <location>
        <begin position="1"/>
        <end position="74"/>
    </location>
</feature>
<protein>
    <submittedName>
        <fullName evidence="3">FAD-dependent oxidoreductase</fullName>
    </submittedName>
</protein>
<dbReference type="Proteomes" id="UP000320781">
    <property type="component" value="Unassembled WGS sequence"/>
</dbReference>
<dbReference type="Gene3D" id="1.10.1060.10">
    <property type="entry name" value="Alpha-helical ferredoxin"/>
    <property type="match status" value="1"/>
</dbReference>
<dbReference type="InterPro" id="IPR023753">
    <property type="entry name" value="FAD/NAD-binding_dom"/>
</dbReference>
<feature type="domain" description="FAD/NAD(P)-binding" evidence="1">
    <location>
        <begin position="89"/>
        <end position="385"/>
    </location>
</feature>
<evidence type="ECO:0000313" key="3">
    <source>
        <dbReference type="EMBL" id="TES84768.1"/>
    </source>
</evidence>
<dbReference type="InterPro" id="IPR009051">
    <property type="entry name" value="Helical_ferredxn"/>
</dbReference>
<dbReference type="InterPro" id="IPR028261">
    <property type="entry name" value="DPD_II"/>
</dbReference>
<dbReference type="Pfam" id="PF14691">
    <property type="entry name" value="Fer4_20"/>
    <property type="match status" value="1"/>
</dbReference>
<evidence type="ECO:0000259" key="1">
    <source>
        <dbReference type="Pfam" id="PF07992"/>
    </source>
</evidence>
<dbReference type="Pfam" id="PF07992">
    <property type="entry name" value="Pyr_redox_2"/>
    <property type="match status" value="1"/>
</dbReference>
<dbReference type="AlphaFoldDB" id="A0A523QH23"/>
<sequence>ACPLGIDIPGYINLVAQGKFEDALVLIEKENPFPAICGRVCHRPCELKCRRGDLDEAVAINAIKRFVADHTLERRREGVLPRLSRKEEKVAIIGSGPAGLTTAYYLARWGYQVTIFESLPVAGGMLAVGIPEYRLPKEILKRDVLDVVENLGVEIKTNTRIGKDLPFEELSGLGYQAIFVATGAHKSGRIDLCSKRTSGVFSGLKYLREVCLGKSFELGGKTVVIGGGNVAVDAARSSLRQGVTRSIIIYRRSRDEMPAVESEIEAAEEEGVEILYLAAPVKILTRNGKVRGIQCQRMKLGDYDESGRRRPVPIEGSLFTIDADSIIMAIGQFPDLSFFPSSFRVNEDGPLQVNPQTLATNRPGVFGGGDTVLGPATVAEAMAAGKKGALSIDRYLRGQPLERTPTIKKKTFEELEKEEVEPSEDLRTEVPTLPLEKRVRCFGQVELGFSKHMALREAKRCLRCDLEQKKEQR</sequence>
<dbReference type="PRINTS" id="PR00419">
    <property type="entry name" value="ADXRDTASE"/>
</dbReference>
<feature type="non-terminal residue" evidence="3">
    <location>
        <position position="1"/>
    </location>
</feature>
<dbReference type="SUPFAM" id="SSF51971">
    <property type="entry name" value="Nucleotide-binding domain"/>
    <property type="match status" value="1"/>
</dbReference>
<organism evidence="3 4">
    <name type="scientific">Aerophobetes bacterium</name>
    <dbReference type="NCBI Taxonomy" id="2030807"/>
    <lineage>
        <taxon>Bacteria</taxon>
        <taxon>Candidatus Aerophobota</taxon>
    </lineage>
</organism>
<dbReference type="GO" id="GO:0051536">
    <property type="term" value="F:iron-sulfur cluster binding"/>
    <property type="evidence" value="ECO:0007669"/>
    <property type="project" value="InterPro"/>
</dbReference>
<dbReference type="SUPFAM" id="SSF46548">
    <property type="entry name" value="alpha-helical ferredoxin"/>
    <property type="match status" value="2"/>
</dbReference>
<evidence type="ECO:0000313" key="4">
    <source>
        <dbReference type="Proteomes" id="UP000320781"/>
    </source>
</evidence>
<dbReference type="Gene3D" id="3.50.50.60">
    <property type="entry name" value="FAD/NAD(P)-binding domain"/>
    <property type="match status" value="2"/>
</dbReference>
<comment type="caution">
    <text evidence="3">The sequence shown here is derived from an EMBL/GenBank/DDBJ whole genome shotgun (WGS) entry which is preliminary data.</text>
</comment>